<feature type="domain" description="HTH lysR-type" evidence="5">
    <location>
        <begin position="1"/>
        <end position="58"/>
    </location>
</feature>
<dbReference type="Gene3D" id="3.40.190.290">
    <property type="match status" value="1"/>
</dbReference>
<dbReference type="SUPFAM" id="SSF53850">
    <property type="entry name" value="Periplasmic binding protein-like II"/>
    <property type="match status" value="1"/>
</dbReference>
<sequence>MKLHQLKVLVTICESGSFQETARLLHLSQPALSRTIKELETSLGVPLLVRSNRGITTTEYGERLVRRARLMLEEASRAREEIAALKGQTHGRVSIGLSPATPRAQVIAAINQYSERYPLVRLRIHEMRPSKLMESLREGQVDLALSCQPASRYGDGFQWTELYNQPTALAVRKGHPLRKVRCLDQLREQRWLLQEPLESSQIGMMFEQYRLAPPENILECSAGIIFCELARATDVISYWPLRMLDYVNRTDQGLEILNLEEQVPALNISLVYRNQELLTREARLLADELEYVFINPRAPKYNDDYC</sequence>
<protein>
    <submittedName>
        <fullName evidence="6 7">LysR family transcriptional regulator</fullName>
    </submittedName>
</protein>
<reference evidence="6 9" key="2">
    <citation type="submission" date="2020-04" db="EMBL/GenBank/DDBJ databases">
        <title>Molecular characterization of pseudomonads from Agaricus bisporus reveal novel blotch 2 pathogens in Western Europe.</title>
        <authorList>
            <person name="Taparia T."/>
            <person name="Krijger M."/>
            <person name="Haynes E."/>
            <person name="Elpinstone J.G."/>
            <person name="Noble R."/>
            <person name="Van Der Wolf J."/>
        </authorList>
    </citation>
    <scope>NUCLEOTIDE SEQUENCE [LARGE SCALE GENOMIC DNA]</scope>
    <source>
        <strain evidence="6 9">P7765</strain>
    </source>
</reference>
<keyword evidence="2" id="KW-0805">Transcription regulation</keyword>
<dbReference type="PROSITE" id="PS50931">
    <property type="entry name" value="HTH_LYSR"/>
    <property type="match status" value="1"/>
</dbReference>
<dbReference type="FunFam" id="1.10.10.10:FF:000001">
    <property type="entry name" value="LysR family transcriptional regulator"/>
    <property type="match status" value="1"/>
</dbReference>
<evidence type="ECO:0000256" key="2">
    <source>
        <dbReference type="ARBA" id="ARBA00023015"/>
    </source>
</evidence>
<evidence type="ECO:0000256" key="1">
    <source>
        <dbReference type="ARBA" id="ARBA00009437"/>
    </source>
</evidence>
<comment type="similarity">
    <text evidence="1">Belongs to the LysR transcriptional regulatory family.</text>
</comment>
<dbReference type="SUPFAM" id="SSF46785">
    <property type="entry name" value="Winged helix' DNA-binding domain"/>
    <property type="match status" value="1"/>
</dbReference>
<gene>
    <name evidence="7" type="primary">abgR_3</name>
    <name evidence="6" type="ORF">HX798_02125</name>
    <name evidence="7" type="ORF">NCTC7914_03403</name>
</gene>
<dbReference type="PANTHER" id="PTHR30419:SF30">
    <property type="entry name" value="LYSR FAMILY TRANSCRIPTIONAL REGULATOR"/>
    <property type="match status" value="1"/>
</dbReference>
<dbReference type="RefSeq" id="WP_115274483.1">
    <property type="nucleotide sequence ID" value="NZ_JACARV010000005.1"/>
</dbReference>
<dbReference type="PRINTS" id="PR00039">
    <property type="entry name" value="HTHLYSR"/>
</dbReference>
<proteinExistence type="inferred from homology"/>
<evidence type="ECO:0000259" key="5">
    <source>
        <dbReference type="PROSITE" id="PS50931"/>
    </source>
</evidence>
<dbReference type="InterPro" id="IPR036388">
    <property type="entry name" value="WH-like_DNA-bd_sf"/>
</dbReference>
<dbReference type="GO" id="GO:0003677">
    <property type="term" value="F:DNA binding"/>
    <property type="evidence" value="ECO:0007669"/>
    <property type="project" value="UniProtKB-KW"/>
</dbReference>
<evidence type="ECO:0000313" key="8">
    <source>
        <dbReference type="Proteomes" id="UP000254602"/>
    </source>
</evidence>
<keyword evidence="4" id="KW-0804">Transcription</keyword>
<dbReference type="CDD" id="cd05466">
    <property type="entry name" value="PBP2_LTTR_substrate"/>
    <property type="match status" value="1"/>
</dbReference>
<organism evidence="7 8">
    <name type="scientific">Pseudomonas putida</name>
    <name type="common">Arthrobacter siderocapsulatus</name>
    <dbReference type="NCBI Taxonomy" id="303"/>
    <lineage>
        <taxon>Bacteria</taxon>
        <taxon>Pseudomonadati</taxon>
        <taxon>Pseudomonadota</taxon>
        <taxon>Gammaproteobacteria</taxon>
        <taxon>Pseudomonadales</taxon>
        <taxon>Pseudomonadaceae</taxon>
        <taxon>Pseudomonas</taxon>
    </lineage>
</organism>
<dbReference type="GO" id="GO:0003700">
    <property type="term" value="F:DNA-binding transcription factor activity"/>
    <property type="evidence" value="ECO:0007669"/>
    <property type="project" value="InterPro"/>
</dbReference>
<accession>A0A379KN17</accession>
<name>A0A379KN17_PSEPU</name>
<evidence type="ECO:0000256" key="4">
    <source>
        <dbReference type="ARBA" id="ARBA00023163"/>
    </source>
</evidence>
<dbReference type="InterPro" id="IPR036390">
    <property type="entry name" value="WH_DNA-bd_sf"/>
</dbReference>
<dbReference type="EMBL" id="UGUY01000001">
    <property type="protein sequence ID" value="SUD69261.1"/>
    <property type="molecule type" value="Genomic_DNA"/>
</dbReference>
<dbReference type="PANTHER" id="PTHR30419">
    <property type="entry name" value="HTH-TYPE TRANSCRIPTIONAL REGULATOR YBHD"/>
    <property type="match status" value="1"/>
</dbReference>
<dbReference type="Pfam" id="PF03466">
    <property type="entry name" value="LysR_substrate"/>
    <property type="match status" value="1"/>
</dbReference>
<dbReference type="InterPro" id="IPR000847">
    <property type="entry name" value="LysR_HTH_N"/>
</dbReference>
<evidence type="ECO:0000256" key="3">
    <source>
        <dbReference type="ARBA" id="ARBA00023125"/>
    </source>
</evidence>
<keyword evidence="3" id="KW-0238">DNA-binding</keyword>
<dbReference type="GO" id="GO:0005829">
    <property type="term" value="C:cytosol"/>
    <property type="evidence" value="ECO:0007669"/>
    <property type="project" value="TreeGrafter"/>
</dbReference>
<dbReference type="InterPro" id="IPR005119">
    <property type="entry name" value="LysR_subst-bd"/>
</dbReference>
<evidence type="ECO:0000313" key="9">
    <source>
        <dbReference type="Proteomes" id="UP000542695"/>
    </source>
</evidence>
<evidence type="ECO:0000313" key="6">
    <source>
        <dbReference type="EMBL" id="NWC79083.1"/>
    </source>
</evidence>
<dbReference type="Pfam" id="PF00126">
    <property type="entry name" value="HTH_1"/>
    <property type="match status" value="1"/>
</dbReference>
<dbReference type="AlphaFoldDB" id="A0A379KN17"/>
<dbReference type="Proteomes" id="UP000254602">
    <property type="component" value="Unassembled WGS sequence"/>
</dbReference>
<dbReference type="Gene3D" id="1.10.10.10">
    <property type="entry name" value="Winged helix-like DNA-binding domain superfamily/Winged helix DNA-binding domain"/>
    <property type="match status" value="1"/>
</dbReference>
<evidence type="ECO:0000313" key="7">
    <source>
        <dbReference type="EMBL" id="SUD69261.1"/>
    </source>
</evidence>
<dbReference type="Proteomes" id="UP000542695">
    <property type="component" value="Unassembled WGS sequence"/>
</dbReference>
<dbReference type="InterPro" id="IPR050950">
    <property type="entry name" value="HTH-type_LysR_regulators"/>
</dbReference>
<dbReference type="EMBL" id="JACARV010000005">
    <property type="protein sequence ID" value="NWC79083.1"/>
    <property type="molecule type" value="Genomic_DNA"/>
</dbReference>
<reference evidence="7 8" key="1">
    <citation type="submission" date="2018-06" db="EMBL/GenBank/DDBJ databases">
        <authorList>
            <consortium name="Pathogen Informatics"/>
            <person name="Doyle S."/>
        </authorList>
    </citation>
    <scope>NUCLEOTIDE SEQUENCE [LARGE SCALE GENOMIC DNA]</scope>
    <source>
        <strain evidence="7 8">NCTC7914</strain>
    </source>
</reference>